<evidence type="ECO:0000256" key="2">
    <source>
        <dbReference type="ARBA" id="ARBA00007399"/>
    </source>
</evidence>
<dbReference type="PRINTS" id="PR00969">
    <property type="entry name" value="CHAPERONPILI"/>
</dbReference>
<dbReference type="PANTHER" id="PTHR30251:SF2">
    <property type="entry name" value="FIMBRIAL CHAPERONE YADV-RELATED"/>
    <property type="match status" value="1"/>
</dbReference>
<evidence type="ECO:0000256" key="8">
    <source>
        <dbReference type="RuleBase" id="RU003918"/>
    </source>
</evidence>
<proteinExistence type="inferred from homology"/>
<keyword evidence="4 9" id="KW-0732">Signal</keyword>
<dbReference type="SUPFAM" id="SSF49354">
    <property type="entry name" value="PapD-like"/>
    <property type="match status" value="1"/>
</dbReference>
<accession>A0ABW8KIP4</accession>
<feature type="signal peptide" evidence="9">
    <location>
        <begin position="1"/>
        <end position="23"/>
    </location>
</feature>
<dbReference type="Pfam" id="PF00345">
    <property type="entry name" value="PapD_N"/>
    <property type="match status" value="1"/>
</dbReference>
<dbReference type="EMBL" id="JADIKL010000008">
    <property type="protein sequence ID" value="MFK2932005.1"/>
    <property type="molecule type" value="Genomic_DNA"/>
</dbReference>
<feature type="domain" description="Pili assembly chaperone N-terminal" evidence="10">
    <location>
        <begin position="25"/>
        <end position="146"/>
    </location>
</feature>
<dbReference type="PANTHER" id="PTHR30251">
    <property type="entry name" value="PILUS ASSEMBLY CHAPERONE"/>
    <property type="match status" value="1"/>
</dbReference>
<evidence type="ECO:0000256" key="5">
    <source>
        <dbReference type="ARBA" id="ARBA00022764"/>
    </source>
</evidence>
<evidence type="ECO:0000256" key="4">
    <source>
        <dbReference type="ARBA" id="ARBA00022729"/>
    </source>
</evidence>
<dbReference type="Proteomes" id="UP001620397">
    <property type="component" value="Unassembled WGS sequence"/>
</dbReference>
<feature type="chain" id="PRO_5046599176" evidence="9">
    <location>
        <begin position="24"/>
        <end position="247"/>
    </location>
</feature>
<sequence>MKPTLQWTAVLAFSLFAIYPARANVVIHGTRVVYPGKAREVIIQLSNHGTSPSLVQAWLDNGDAKMTPDESNAPFALTPPVFRLNPNKGQALRLMYTGRPLPKDRESLFWLNMLEVPPMPAGSTGKNYLQLAFRSRIKVFFRPPGLPGQANEAPAKLHWHVVPSSDGKGLGLECDNPTPYYVSFSRVGVTVDGRPYAFDKGGMVAPAAKAFFPLAGLSSLPPAGTEVDFTSINDYGGDKPRKSTLER</sequence>
<evidence type="ECO:0000256" key="6">
    <source>
        <dbReference type="ARBA" id="ARBA00023186"/>
    </source>
</evidence>
<dbReference type="PROSITE" id="PS00635">
    <property type="entry name" value="PILI_CHAPERONE"/>
    <property type="match status" value="1"/>
</dbReference>
<dbReference type="InterPro" id="IPR016147">
    <property type="entry name" value="Pili_assmbl_chaperone_N"/>
</dbReference>
<dbReference type="InterPro" id="IPR013783">
    <property type="entry name" value="Ig-like_fold"/>
</dbReference>
<name>A0ABW8KIP4_9GAMM</name>
<dbReference type="InterPro" id="IPR036316">
    <property type="entry name" value="Pili_assmbl_chap_C_dom_sf"/>
</dbReference>
<keyword evidence="5" id="KW-0574">Periplasm</keyword>
<dbReference type="Pfam" id="PF02753">
    <property type="entry name" value="PapD_C"/>
    <property type="match status" value="1"/>
</dbReference>
<dbReference type="InterPro" id="IPR008962">
    <property type="entry name" value="PapD-like_sf"/>
</dbReference>
<evidence type="ECO:0000313" key="13">
    <source>
        <dbReference type="Proteomes" id="UP001620397"/>
    </source>
</evidence>
<evidence type="ECO:0000259" key="11">
    <source>
        <dbReference type="Pfam" id="PF02753"/>
    </source>
</evidence>
<comment type="subcellular location">
    <subcellularLocation>
        <location evidence="1 8">Periplasm</location>
    </subcellularLocation>
</comment>
<dbReference type="InterPro" id="IPR016148">
    <property type="entry name" value="Pili_assmbl_chaperone_C"/>
</dbReference>
<organism evidence="12 13">
    <name type="scientific">Dyella agri</name>
    <dbReference type="NCBI Taxonomy" id="1926869"/>
    <lineage>
        <taxon>Bacteria</taxon>
        <taxon>Pseudomonadati</taxon>
        <taxon>Pseudomonadota</taxon>
        <taxon>Gammaproteobacteria</taxon>
        <taxon>Lysobacterales</taxon>
        <taxon>Rhodanobacteraceae</taxon>
        <taxon>Dyella</taxon>
    </lineage>
</organism>
<keyword evidence="13" id="KW-1185">Reference proteome</keyword>
<evidence type="ECO:0000313" key="12">
    <source>
        <dbReference type="EMBL" id="MFK2932005.1"/>
    </source>
</evidence>
<protein>
    <submittedName>
        <fullName evidence="12">Fimbria/pilus periplasmic chaperone</fullName>
    </submittedName>
</protein>
<keyword evidence="3" id="KW-1029">Fimbrium biogenesis</keyword>
<dbReference type="Gene3D" id="2.60.40.10">
    <property type="entry name" value="Immunoglobulins"/>
    <property type="match status" value="2"/>
</dbReference>
<evidence type="ECO:0000256" key="3">
    <source>
        <dbReference type="ARBA" id="ARBA00022558"/>
    </source>
</evidence>
<evidence type="ECO:0000256" key="1">
    <source>
        <dbReference type="ARBA" id="ARBA00004418"/>
    </source>
</evidence>
<feature type="domain" description="Pili assembly chaperone C-terminal" evidence="11">
    <location>
        <begin position="175"/>
        <end position="238"/>
    </location>
</feature>
<comment type="caution">
    <text evidence="12">The sequence shown here is derived from an EMBL/GenBank/DDBJ whole genome shotgun (WGS) entry which is preliminary data.</text>
</comment>
<dbReference type="InterPro" id="IPR050643">
    <property type="entry name" value="Periplasmic_pilus_chap"/>
</dbReference>
<dbReference type="SUPFAM" id="SSF49584">
    <property type="entry name" value="Periplasmic chaperone C-domain"/>
    <property type="match status" value="1"/>
</dbReference>
<gene>
    <name evidence="12" type="ORF">ISP14_14505</name>
</gene>
<evidence type="ECO:0000259" key="10">
    <source>
        <dbReference type="Pfam" id="PF00345"/>
    </source>
</evidence>
<evidence type="ECO:0000256" key="7">
    <source>
        <dbReference type="ARBA" id="ARBA00023319"/>
    </source>
</evidence>
<reference evidence="12 13" key="1">
    <citation type="submission" date="2020-10" db="EMBL/GenBank/DDBJ databases">
        <title>Phylogeny of dyella-like bacteria.</title>
        <authorList>
            <person name="Fu J."/>
        </authorList>
    </citation>
    <scope>NUCLEOTIDE SEQUENCE [LARGE SCALE GENOMIC DNA]</scope>
    <source>
        <strain evidence="12 13">DKC-1</strain>
    </source>
</reference>
<keyword evidence="6 8" id="KW-0143">Chaperone</keyword>
<keyword evidence="7" id="KW-0393">Immunoglobulin domain</keyword>
<dbReference type="InterPro" id="IPR001829">
    <property type="entry name" value="Pili_assmbl_chaperone_bac"/>
</dbReference>
<dbReference type="InterPro" id="IPR018046">
    <property type="entry name" value="Pili_assmbl_chaperone_CS"/>
</dbReference>
<evidence type="ECO:0000256" key="9">
    <source>
        <dbReference type="SAM" id="SignalP"/>
    </source>
</evidence>
<comment type="similarity">
    <text evidence="2 8">Belongs to the periplasmic pilus chaperone family.</text>
</comment>